<accession>A0A1M2VQ95</accession>
<gene>
    <name evidence="1" type="ORF">TRAPUB_13796</name>
</gene>
<dbReference type="STRING" id="154538.A0A1M2VQ95"/>
<organism evidence="1 2">
    <name type="scientific">Trametes pubescens</name>
    <name type="common">White-rot fungus</name>
    <dbReference type="NCBI Taxonomy" id="154538"/>
    <lineage>
        <taxon>Eukaryota</taxon>
        <taxon>Fungi</taxon>
        <taxon>Dikarya</taxon>
        <taxon>Basidiomycota</taxon>
        <taxon>Agaricomycotina</taxon>
        <taxon>Agaricomycetes</taxon>
        <taxon>Polyporales</taxon>
        <taxon>Polyporaceae</taxon>
        <taxon>Trametes</taxon>
    </lineage>
</organism>
<sequence length="241" mass="26704">MAVGNLHYFLSDIIKIVENEERGLLSLHALQEIDTHRSHGQLETVADVILTPLLEKSESQEEMMRNILATYVPWQAHHNVPLALIASAPCLHCGPERHEGDYAIGDPVYVRGKLELVDEPFGTIIINLLSLSSDSYLVHIKSEFLAETEPLIARDPRPPARASGETLVNADLICTVQTGLKVDDDLEACKTAYETLYTPVHSAVELDGNILLMTCPQRNPCLLRLDLHQFLGHIMAGLTTL</sequence>
<dbReference type="InterPro" id="IPR011989">
    <property type="entry name" value="ARM-like"/>
</dbReference>
<keyword evidence="2" id="KW-1185">Reference proteome</keyword>
<protein>
    <submittedName>
        <fullName evidence="1">Uncharacterized protein</fullName>
    </submittedName>
</protein>
<dbReference type="Proteomes" id="UP000184267">
    <property type="component" value="Unassembled WGS sequence"/>
</dbReference>
<dbReference type="Gene3D" id="1.25.10.10">
    <property type="entry name" value="Leucine-rich Repeat Variant"/>
    <property type="match status" value="2"/>
</dbReference>
<dbReference type="OrthoDB" id="6260732at2759"/>
<reference evidence="1 2" key="1">
    <citation type="submission" date="2016-10" db="EMBL/GenBank/DDBJ databases">
        <title>Genome sequence of the basidiomycete white-rot fungus Trametes pubescens.</title>
        <authorList>
            <person name="Makela M.R."/>
            <person name="Granchi Z."/>
            <person name="Peng M."/>
            <person name="De Vries R.P."/>
            <person name="Grigoriev I."/>
            <person name="Riley R."/>
            <person name="Hilden K."/>
        </authorList>
    </citation>
    <scope>NUCLEOTIDE SEQUENCE [LARGE SCALE GENOMIC DNA]</scope>
    <source>
        <strain evidence="1 2">FBCC735</strain>
    </source>
</reference>
<dbReference type="AlphaFoldDB" id="A0A1M2VQ95"/>
<proteinExistence type="predicted"/>
<dbReference type="EMBL" id="MNAD01000882">
    <property type="protein sequence ID" value="OJT09728.1"/>
    <property type="molecule type" value="Genomic_DNA"/>
</dbReference>
<name>A0A1M2VQ95_TRAPU</name>
<evidence type="ECO:0000313" key="2">
    <source>
        <dbReference type="Proteomes" id="UP000184267"/>
    </source>
</evidence>
<evidence type="ECO:0000313" key="1">
    <source>
        <dbReference type="EMBL" id="OJT09728.1"/>
    </source>
</evidence>
<comment type="caution">
    <text evidence="1">The sequence shown here is derived from an EMBL/GenBank/DDBJ whole genome shotgun (WGS) entry which is preliminary data.</text>
</comment>